<dbReference type="PATRIC" id="fig|29290.4.peg.4333"/>
<dbReference type="InterPro" id="IPR001309">
    <property type="entry name" value="Pept_C14_p20"/>
</dbReference>
<proteinExistence type="predicted"/>
<sequence length="278" mass="30223">MILLAGLVTFAGGEDKRGDISNNGGAAAPSRTKYHALIIGNNDYRHISKLNTAVNDAKAVEQVLRGRYGFNTRLLVDATRAQILDALNDFRRTLGDSDNFLVYYAGHGHFDKTADKAYWLPVDAKTDNHTEWIIADDITSEVKRIASRHILIVSDSCYSGTLTRAVSTDLSSKSGREEFLRKMMERRSRTLMASGGNEPVSDSGGGNHSVFAAAFLKALNEAENGTFTAEELFYGGKVKEIVAGKSNQVPEYNTIKNSGHDGGDFVFSLTSTTGSVTK</sequence>
<dbReference type="Gene3D" id="3.40.50.1460">
    <property type="match status" value="1"/>
</dbReference>
<dbReference type="InterPro" id="IPR052039">
    <property type="entry name" value="Caspase-related_regulators"/>
</dbReference>
<protein>
    <submittedName>
        <fullName evidence="2">Peptidase C14 caspase catalytic subunit p20</fullName>
    </submittedName>
</protein>
<dbReference type="AlphaFoldDB" id="A0A0F3GRD2"/>
<dbReference type="Pfam" id="PF00656">
    <property type="entry name" value="Peptidase_C14"/>
    <property type="match status" value="1"/>
</dbReference>
<comment type="caution">
    <text evidence="2">The sequence shown here is derived from an EMBL/GenBank/DDBJ whole genome shotgun (WGS) entry which is preliminary data.</text>
</comment>
<dbReference type="InterPro" id="IPR029030">
    <property type="entry name" value="Caspase-like_dom_sf"/>
</dbReference>
<organism evidence="2 3">
    <name type="scientific">Candidatus Magnetobacterium bavaricum</name>
    <dbReference type="NCBI Taxonomy" id="29290"/>
    <lineage>
        <taxon>Bacteria</taxon>
        <taxon>Pseudomonadati</taxon>
        <taxon>Nitrospirota</taxon>
        <taxon>Thermodesulfovibrionia</taxon>
        <taxon>Thermodesulfovibrionales</taxon>
        <taxon>Candidatus Magnetobacteriaceae</taxon>
        <taxon>Candidatus Magnetobacterium</taxon>
    </lineage>
</organism>
<evidence type="ECO:0000259" key="1">
    <source>
        <dbReference type="PROSITE" id="PS50208"/>
    </source>
</evidence>
<feature type="domain" description="Caspase family p20" evidence="1">
    <location>
        <begin position="36"/>
        <end position="108"/>
    </location>
</feature>
<dbReference type="Proteomes" id="UP000033423">
    <property type="component" value="Unassembled WGS sequence"/>
</dbReference>
<dbReference type="InterPro" id="IPR011600">
    <property type="entry name" value="Pept_C14_caspase"/>
</dbReference>
<keyword evidence="3" id="KW-1185">Reference proteome</keyword>
<dbReference type="PROSITE" id="PS50208">
    <property type="entry name" value="CASPASE_P20"/>
    <property type="match status" value="1"/>
</dbReference>
<dbReference type="PANTHER" id="PTHR22576:SF37">
    <property type="entry name" value="MUCOSA-ASSOCIATED LYMPHOID TISSUE LYMPHOMA TRANSLOCATION PROTEIN 1"/>
    <property type="match status" value="1"/>
</dbReference>
<dbReference type="EMBL" id="LACI01001406">
    <property type="protein sequence ID" value="KJU84525.1"/>
    <property type="molecule type" value="Genomic_DNA"/>
</dbReference>
<evidence type="ECO:0000313" key="2">
    <source>
        <dbReference type="EMBL" id="KJU84525.1"/>
    </source>
</evidence>
<dbReference type="PANTHER" id="PTHR22576">
    <property type="entry name" value="MUCOSA ASSOCIATED LYMPHOID TISSUE LYMPHOMA TRANSLOCATION PROTEIN 1/PARACASPASE"/>
    <property type="match status" value="1"/>
</dbReference>
<accession>A0A0F3GRD2</accession>
<gene>
    <name evidence="2" type="ORF">MBAV_003270</name>
</gene>
<dbReference type="GO" id="GO:0004197">
    <property type="term" value="F:cysteine-type endopeptidase activity"/>
    <property type="evidence" value="ECO:0007669"/>
    <property type="project" value="InterPro"/>
</dbReference>
<evidence type="ECO:0000313" key="3">
    <source>
        <dbReference type="Proteomes" id="UP000033423"/>
    </source>
</evidence>
<dbReference type="GO" id="GO:0006508">
    <property type="term" value="P:proteolysis"/>
    <property type="evidence" value="ECO:0007669"/>
    <property type="project" value="InterPro"/>
</dbReference>
<name>A0A0F3GRD2_9BACT</name>
<reference evidence="2 3" key="1">
    <citation type="submission" date="2015-02" db="EMBL/GenBank/DDBJ databases">
        <title>Single-cell genomics of uncultivated deep-branching MTB reveals a conserved set of magnetosome genes.</title>
        <authorList>
            <person name="Kolinko S."/>
            <person name="Richter M."/>
            <person name="Glockner F.O."/>
            <person name="Brachmann A."/>
            <person name="Schuler D."/>
        </authorList>
    </citation>
    <scope>NUCLEOTIDE SEQUENCE [LARGE SCALE GENOMIC DNA]</scope>
    <source>
        <strain evidence="2">TM-1</strain>
    </source>
</reference>
<dbReference type="SUPFAM" id="SSF52129">
    <property type="entry name" value="Caspase-like"/>
    <property type="match status" value="1"/>
</dbReference>